<evidence type="ECO:0000256" key="6">
    <source>
        <dbReference type="ARBA" id="ARBA00022840"/>
    </source>
</evidence>
<dbReference type="EC" id="6.3.2.1" evidence="8"/>
<gene>
    <name evidence="8 9" type="primary">panC</name>
    <name evidence="9" type="ORF">ACFOEE_11655</name>
</gene>
<evidence type="ECO:0000256" key="8">
    <source>
        <dbReference type="HAMAP-Rule" id="MF_00158"/>
    </source>
</evidence>
<evidence type="ECO:0000313" key="9">
    <source>
        <dbReference type="EMBL" id="MFC3033176.1"/>
    </source>
</evidence>
<feature type="binding site" evidence="8">
    <location>
        <begin position="149"/>
        <end position="152"/>
    </location>
    <ligand>
        <name>ATP</name>
        <dbReference type="ChEBI" id="CHEBI:30616"/>
    </ligand>
</feature>
<keyword evidence="6 8" id="KW-0067">ATP-binding</keyword>
<proteinExistence type="inferred from homology"/>
<protein>
    <recommendedName>
        <fullName evidence="8">Pantothenate synthetase</fullName>
        <shortName evidence="8">PS</shortName>
        <ecNumber evidence="8">6.3.2.1</ecNumber>
    </recommendedName>
    <alternativeName>
        <fullName evidence="8">Pantoate--beta-alanine ligase</fullName>
    </alternativeName>
    <alternativeName>
        <fullName evidence="8">Pantoate-activating enzyme</fullName>
    </alternativeName>
</protein>
<evidence type="ECO:0000256" key="1">
    <source>
        <dbReference type="ARBA" id="ARBA00004990"/>
    </source>
</evidence>
<reference evidence="10" key="1">
    <citation type="journal article" date="2019" name="Int. J. Syst. Evol. Microbiol.">
        <title>The Global Catalogue of Microorganisms (GCM) 10K type strain sequencing project: providing services to taxonomists for standard genome sequencing and annotation.</title>
        <authorList>
            <consortium name="The Broad Institute Genomics Platform"/>
            <consortium name="The Broad Institute Genome Sequencing Center for Infectious Disease"/>
            <person name="Wu L."/>
            <person name="Ma J."/>
        </authorList>
    </citation>
    <scope>NUCLEOTIDE SEQUENCE [LARGE SCALE GENOMIC DNA]</scope>
    <source>
        <strain evidence="10">KCTC 42730</strain>
    </source>
</reference>
<evidence type="ECO:0000256" key="2">
    <source>
        <dbReference type="ARBA" id="ARBA00009256"/>
    </source>
</evidence>
<keyword evidence="3 8" id="KW-0436">Ligase</keyword>
<dbReference type="InterPro" id="IPR003721">
    <property type="entry name" value="Pantoate_ligase"/>
</dbReference>
<keyword evidence="4 8" id="KW-0566">Pantothenate biosynthesis</keyword>
<dbReference type="CDD" id="cd00560">
    <property type="entry name" value="PanC"/>
    <property type="match status" value="1"/>
</dbReference>
<dbReference type="Proteomes" id="UP001595453">
    <property type="component" value="Unassembled WGS sequence"/>
</dbReference>
<comment type="subcellular location">
    <subcellularLocation>
        <location evidence="8">Cytoplasm</location>
    </subcellularLocation>
</comment>
<comment type="caution">
    <text evidence="8">Lacks conserved residue(s) required for the propagation of feature annotation.</text>
</comment>
<evidence type="ECO:0000313" key="10">
    <source>
        <dbReference type="Proteomes" id="UP001595453"/>
    </source>
</evidence>
<comment type="catalytic activity">
    <reaction evidence="7 8">
        <text>(R)-pantoate + beta-alanine + ATP = (R)-pantothenate + AMP + diphosphate + H(+)</text>
        <dbReference type="Rhea" id="RHEA:10912"/>
        <dbReference type="ChEBI" id="CHEBI:15378"/>
        <dbReference type="ChEBI" id="CHEBI:15980"/>
        <dbReference type="ChEBI" id="CHEBI:29032"/>
        <dbReference type="ChEBI" id="CHEBI:30616"/>
        <dbReference type="ChEBI" id="CHEBI:33019"/>
        <dbReference type="ChEBI" id="CHEBI:57966"/>
        <dbReference type="ChEBI" id="CHEBI:456215"/>
        <dbReference type="EC" id="6.3.2.1"/>
    </reaction>
</comment>
<comment type="miscellaneous">
    <text evidence="8">The reaction proceeds by a bi uni uni bi ping pong mechanism.</text>
</comment>
<dbReference type="Gene3D" id="3.40.50.620">
    <property type="entry name" value="HUPs"/>
    <property type="match status" value="1"/>
</dbReference>
<dbReference type="HAMAP" id="MF_00158">
    <property type="entry name" value="PanC"/>
    <property type="match status" value="1"/>
</dbReference>
<dbReference type="InterPro" id="IPR042176">
    <property type="entry name" value="Pantoate_ligase_C"/>
</dbReference>
<evidence type="ECO:0000256" key="5">
    <source>
        <dbReference type="ARBA" id="ARBA00022741"/>
    </source>
</evidence>
<comment type="pathway">
    <text evidence="1 8">Cofactor biosynthesis; (R)-pantothenate biosynthesis; (R)-pantothenate from (R)-pantoate and beta-alanine: step 1/1.</text>
</comment>
<feature type="binding site" evidence="8">
    <location>
        <begin position="186"/>
        <end position="189"/>
    </location>
    <ligand>
        <name>ATP</name>
        <dbReference type="ChEBI" id="CHEBI:30616"/>
    </ligand>
</feature>
<accession>A0ABV7CL41</accession>
<comment type="function">
    <text evidence="8">Catalyzes the condensation of pantoate with beta-alanine in an ATP-dependent reaction via a pantoyl-adenylate intermediate.</text>
</comment>
<organism evidence="9 10">
    <name type="scientific">Pseudoalteromonas fenneropenaei</name>
    <dbReference type="NCBI Taxonomy" id="1737459"/>
    <lineage>
        <taxon>Bacteria</taxon>
        <taxon>Pseudomonadati</taxon>
        <taxon>Pseudomonadota</taxon>
        <taxon>Gammaproteobacteria</taxon>
        <taxon>Alteromonadales</taxon>
        <taxon>Pseudoalteromonadaceae</taxon>
        <taxon>Pseudoalteromonas</taxon>
    </lineage>
</organism>
<name>A0ABV7CL41_9GAMM</name>
<dbReference type="GO" id="GO:0004592">
    <property type="term" value="F:pantoate-beta-alanine ligase activity"/>
    <property type="evidence" value="ECO:0007669"/>
    <property type="project" value="UniProtKB-EC"/>
</dbReference>
<feature type="active site" description="Proton donor" evidence="8">
    <location>
        <position position="37"/>
    </location>
</feature>
<dbReference type="EMBL" id="JBHRSD010000017">
    <property type="protein sequence ID" value="MFC3033176.1"/>
    <property type="molecule type" value="Genomic_DNA"/>
</dbReference>
<evidence type="ECO:0000256" key="4">
    <source>
        <dbReference type="ARBA" id="ARBA00022655"/>
    </source>
</evidence>
<evidence type="ECO:0000256" key="3">
    <source>
        <dbReference type="ARBA" id="ARBA00022598"/>
    </source>
</evidence>
<dbReference type="NCBIfam" id="TIGR00018">
    <property type="entry name" value="panC"/>
    <property type="match status" value="1"/>
</dbReference>
<dbReference type="PANTHER" id="PTHR21299:SF1">
    <property type="entry name" value="PANTOATE--BETA-ALANINE LIGASE"/>
    <property type="match status" value="1"/>
</dbReference>
<feature type="binding site" evidence="8">
    <location>
        <position position="61"/>
    </location>
    <ligand>
        <name>beta-alanine</name>
        <dbReference type="ChEBI" id="CHEBI:57966"/>
    </ligand>
</feature>
<dbReference type="SUPFAM" id="SSF52374">
    <property type="entry name" value="Nucleotidylyl transferase"/>
    <property type="match status" value="1"/>
</dbReference>
<dbReference type="Pfam" id="PF02569">
    <property type="entry name" value="Pantoate_ligase"/>
    <property type="match status" value="1"/>
</dbReference>
<dbReference type="RefSeq" id="WP_377124377.1">
    <property type="nucleotide sequence ID" value="NZ_JBHRSD010000017.1"/>
</dbReference>
<feature type="binding site" evidence="8">
    <location>
        <begin position="30"/>
        <end position="37"/>
    </location>
    <ligand>
        <name>ATP</name>
        <dbReference type="ChEBI" id="CHEBI:30616"/>
    </ligand>
</feature>
<dbReference type="NCBIfam" id="TIGR00125">
    <property type="entry name" value="cyt_tran_rel"/>
    <property type="match status" value="1"/>
</dbReference>
<comment type="similarity">
    <text evidence="2 8">Belongs to the pantothenate synthetase family.</text>
</comment>
<keyword evidence="8" id="KW-0963">Cytoplasm</keyword>
<dbReference type="InterPro" id="IPR014729">
    <property type="entry name" value="Rossmann-like_a/b/a_fold"/>
</dbReference>
<sequence length="282" mass="30764">MQSISEIKSLRSQIKAWRQQGLSIAFVPTMGNLHQGHFSLVEKAKTLADKVVVSIFVNPMQFGKNEDLDKYPRTLTEDKQGLAELNTDIVFTPSVETIYPNGLDAQTYVDVPEVSQGYCGASRPGHFVGVATVVTKLFNLVQPDFACFGEKDFQQLAVIRTMVKDLSIPIEIIGVPTQREVNGLAMSSRNGYLSAEQKDTAKVLYATLKNTAEALKTGDRRFAVLTEQAEAAITAAGLKVDYFAIAERDTLKPASATDSDFVILVAAMLGSVRLIDNIQVSA</sequence>
<dbReference type="PANTHER" id="PTHR21299">
    <property type="entry name" value="CYTIDYLATE KINASE/PANTOATE-BETA-ALANINE LIGASE"/>
    <property type="match status" value="1"/>
</dbReference>
<dbReference type="InterPro" id="IPR004821">
    <property type="entry name" value="Cyt_trans-like"/>
</dbReference>
<feature type="binding site" evidence="8">
    <location>
        <position position="61"/>
    </location>
    <ligand>
        <name>(R)-pantoate</name>
        <dbReference type="ChEBI" id="CHEBI:15980"/>
    </ligand>
</feature>
<keyword evidence="10" id="KW-1185">Reference proteome</keyword>
<keyword evidence="5 8" id="KW-0547">Nucleotide-binding</keyword>
<evidence type="ECO:0000256" key="7">
    <source>
        <dbReference type="ARBA" id="ARBA00048258"/>
    </source>
</evidence>
<comment type="subunit">
    <text evidence="8">Homodimer.</text>
</comment>
<dbReference type="Gene3D" id="3.30.1300.10">
    <property type="entry name" value="Pantoate-beta-alanine ligase, C-terminal domain"/>
    <property type="match status" value="1"/>
</dbReference>
<comment type="caution">
    <text evidence="9">The sequence shown here is derived from an EMBL/GenBank/DDBJ whole genome shotgun (WGS) entry which is preliminary data.</text>
</comment>
<feature type="binding site" evidence="8">
    <location>
        <position position="155"/>
    </location>
    <ligand>
        <name>(R)-pantoate</name>
        <dbReference type="ChEBI" id="CHEBI:15980"/>
    </ligand>
</feature>